<evidence type="ECO:0000313" key="2">
    <source>
        <dbReference type="EMBL" id="QKH88816.1"/>
    </source>
</evidence>
<dbReference type="SMART" id="SM00860">
    <property type="entry name" value="SMI1_KNR4"/>
    <property type="match status" value="1"/>
</dbReference>
<evidence type="ECO:0000259" key="1">
    <source>
        <dbReference type="SMART" id="SM00860"/>
    </source>
</evidence>
<gene>
    <name evidence="2" type="ORF">FIU21_07565</name>
</gene>
<dbReference type="AlphaFoldDB" id="A0A7D4KDL0"/>
<dbReference type="Proteomes" id="UP000500843">
    <property type="component" value="Chromosome 2"/>
</dbReference>
<dbReference type="SUPFAM" id="SSF160631">
    <property type="entry name" value="SMI1/KNR4-like"/>
    <property type="match status" value="1"/>
</dbReference>
<dbReference type="InterPro" id="IPR037883">
    <property type="entry name" value="Knr4/Smi1-like_sf"/>
</dbReference>
<feature type="domain" description="Knr4/Smi1-like" evidence="1">
    <location>
        <begin position="23"/>
        <end position="135"/>
    </location>
</feature>
<dbReference type="RefSeq" id="WP_036886665.1">
    <property type="nucleotide sequence ID" value="NZ_CP054011.1"/>
</dbReference>
<dbReference type="InterPro" id="IPR018958">
    <property type="entry name" value="Knr4/Smi1-like_dom"/>
</dbReference>
<dbReference type="Gene3D" id="3.40.1580.10">
    <property type="entry name" value="SMI1/KNR4-like"/>
    <property type="match status" value="1"/>
</dbReference>
<dbReference type="EMBL" id="CP054011">
    <property type="protein sequence ID" value="QKH88816.1"/>
    <property type="molecule type" value="Genomic_DNA"/>
</dbReference>
<name>A0A7D4KDL0_9BACT</name>
<dbReference type="Pfam" id="PF14567">
    <property type="entry name" value="SUKH_5"/>
    <property type="match status" value="1"/>
</dbReference>
<evidence type="ECO:0000313" key="3">
    <source>
        <dbReference type="Proteomes" id="UP000500843"/>
    </source>
</evidence>
<reference evidence="2 3" key="1">
    <citation type="submission" date="2020-05" db="EMBL/GenBank/DDBJ databases">
        <title>FDA dAtabase for Regulatory Grade micrObial Sequences (FDA-ARGOS): Supporting development and validation of Infectious Disease Dx tests.</title>
        <authorList>
            <person name="Moreno J."/>
            <person name="Tallon L."/>
            <person name="Sadzewicz L."/>
            <person name="Zhao X."/>
            <person name="Vavikolanu K."/>
            <person name="Mehta A."/>
            <person name="Aluvathingal J."/>
            <person name="Nadendla S."/>
            <person name="Myers T."/>
            <person name="Yan Y."/>
            <person name="Sichtig H."/>
        </authorList>
    </citation>
    <scope>NUCLEOTIDE SEQUENCE [LARGE SCALE GENOMIC DNA]</scope>
    <source>
        <strain evidence="2 3">FDAARGOS_760</strain>
    </source>
</reference>
<accession>A0A7D4KDL0</accession>
<protein>
    <submittedName>
        <fullName evidence="2">SMI1/KNR4 family protein</fullName>
    </submittedName>
</protein>
<organism evidence="2 3">
    <name type="scientific">Prevotella melaninogenica</name>
    <dbReference type="NCBI Taxonomy" id="28132"/>
    <lineage>
        <taxon>Bacteria</taxon>
        <taxon>Pseudomonadati</taxon>
        <taxon>Bacteroidota</taxon>
        <taxon>Bacteroidia</taxon>
        <taxon>Bacteroidales</taxon>
        <taxon>Prevotellaceae</taxon>
        <taxon>Prevotella</taxon>
    </lineage>
</organism>
<proteinExistence type="predicted"/>
<sequence>MKTELIERINSYLNKYQSFNPQPANDKDIKQAEVMLNVVFDSDYKQFIKTFGGCYVGVDIYGIRSSNDLKEKTVVDLTKLYKEAGWAIADDCYIISFDSSGNPIMMNKSGEVVLFDHDNGDSVILANSFEELIEDNLPD</sequence>